<protein>
    <submittedName>
        <fullName evidence="2">Uncharacterized protein</fullName>
    </submittedName>
</protein>
<evidence type="ECO:0000313" key="2">
    <source>
        <dbReference type="EMBL" id="KNC70981.1"/>
    </source>
</evidence>
<evidence type="ECO:0000256" key="1">
    <source>
        <dbReference type="SAM" id="MobiDB-lite"/>
    </source>
</evidence>
<feature type="non-terminal residue" evidence="2">
    <location>
        <position position="67"/>
    </location>
</feature>
<dbReference type="EMBL" id="KQ249790">
    <property type="protein sequence ID" value="KNC70981.1"/>
    <property type="molecule type" value="Genomic_DNA"/>
</dbReference>
<evidence type="ECO:0000313" key="3">
    <source>
        <dbReference type="Proteomes" id="UP000054560"/>
    </source>
</evidence>
<dbReference type="AlphaFoldDB" id="A0A0L0F2Y1"/>
<reference evidence="2 3" key="1">
    <citation type="submission" date="2011-02" db="EMBL/GenBank/DDBJ databases">
        <title>The Genome Sequence of Sphaeroforma arctica JP610.</title>
        <authorList>
            <consortium name="The Broad Institute Genome Sequencing Platform"/>
            <person name="Russ C."/>
            <person name="Cuomo C."/>
            <person name="Young S.K."/>
            <person name="Zeng Q."/>
            <person name="Gargeya S."/>
            <person name="Alvarado L."/>
            <person name="Berlin A."/>
            <person name="Chapman S.B."/>
            <person name="Chen Z."/>
            <person name="Freedman E."/>
            <person name="Gellesch M."/>
            <person name="Goldberg J."/>
            <person name="Griggs A."/>
            <person name="Gujja S."/>
            <person name="Heilman E."/>
            <person name="Heiman D."/>
            <person name="Howarth C."/>
            <person name="Mehta T."/>
            <person name="Neiman D."/>
            <person name="Pearson M."/>
            <person name="Roberts A."/>
            <person name="Saif S."/>
            <person name="Shea T."/>
            <person name="Shenoy N."/>
            <person name="Sisk P."/>
            <person name="Stolte C."/>
            <person name="Sykes S."/>
            <person name="White J."/>
            <person name="Yandava C."/>
            <person name="Burger G."/>
            <person name="Gray M.W."/>
            <person name="Holland P.W.H."/>
            <person name="King N."/>
            <person name="Lang F.B.F."/>
            <person name="Roger A.J."/>
            <person name="Ruiz-Trillo I."/>
            <person name="Haas B."/>
            <person name="Nusbaum C."/>
            <person name="Birren B."/>
        </authorList>
    </citation>
    <scope>NUCLEOTIDE SEQUENCE [LARGE SCALE GENOMIC DNA]</scope>
    <source>
        <strain evidence="2 3">JP610</strain>
    </source>
</reference>
<dbReference type="RefSeq" id="XP_014144883.1">
    <property type="nucleotide sequence ID" value="XM_014289408.1"/>
</dbReference>
<organism evidence="2 3">
    <name type="scientific">Sphaeroforma arctica JP610</name>
    <dbReference type="NCBI Taxonomy" id="667725"/>
    <lineage>
        <taxon>Eukaryota</taxon>
        <taxon>Ichthyosporea</taxon>
        <taxon>Ichthyophonida</taxon>
        <taxon>Sphaeroforma</taxon>
    </lineage>
</organism>
<name>A0A0L0F2Y1_9EUKA</name>
<sequence length="67" mass="7328">SRITIYQWGDSGIQPWKGRHTTQKNATASVSGRHDCTRKAKGTSRSDPIGKNICIRDSKGEVEVGVT</sequence>
<keyword evidence="3" id="KW-1185">Reference proteome</keyword>
<dbReference type="GeneID" id="25916991"/>
<gene>
    <name evidence="2" type="ORF">SARC_16487</name>
</gene>
<accession>A0A0L0F2Y1</accession>
<feature type="non-terminal residue" evidence="2">
    <location>
        <position position="1"/>
    </location>
</feature>
<proteinExistence type="predicted"/>
<dbReference type="Proteomes" id="UP000054560">
    <property type="component" value="Unassembled WGS sequence"/>
</dbReference>
<feature type="region of interest" description="Disordered" evidence="1">
    <location>
        <begin position="16"/>
        <end position="48"/>
    </location>
</feature>